<evidence type="ECO:0000313" key="2">
    <source>
        <dbReference type="Proteomes" id="UP001151002"/>
    </source>
</evidence>
<protein>
    <submittedName>
        <fullName evidence="1">Uncharacterized protein</fullName>
    </submittedName>
</protein>
<evidence type="ECO:0000313" key="1">
    <source>
        <dbReference type="EMBL" id="MCY1141387.1"/>
    </source>
</evidence>
<organism evidence="1 2">
    <name type="scientific">Paractinoplanes pyxinae</name>
    <dbReference type="NCBI Taxonomy" id="2997416"/>
    <lineage>
        <taxon>Bacteria</taxon>
        <taxon>Bacillati</taxon>
        <taxon>Actinomycetota</taxon>
        <taxon>Actinomycetes</taxon>
        <taxon>Micromonosporales</taxon>
        <taxon>Micromonosporaceae</taxon>
        <taxon>Paractinoplanes</taxon>
    </lineage>
</organism>
<gene>
    <name evidence="1" type="ORF">OWR29_25595</name>
</gene>
<name>A0ABT4B5S7_9ACTN</name>
<dbReference type="RefSeq" id="WP_267565772.1">
    <property type="nucleotide sequence ID" value="NZ_JAPNTZ010000009.1"/>
</dbReference>
<comment type="caution">
    <text evidence="1">The sequence shown here is derived from an EMBL/GenBank/DDBJ whole genome shotgun (WGS) entry which is preliminary data.</text>
</comment>
<dbReference type="EMBL" id="JAPNTZ010000009">
    <property type="protein sequence ID" value="MCY1141387.1"/>
    <property type="molecule type" value="Genomic_DNA"/>
</dbReference>
<dbReference type="Proteomes" id="UP001151002">
    <property type="component" value="Unassembled WGS sequence"/>
</dbReference>
<keyword evidence="2" id="KW-1185">Reference proteome</keyword>
<sequence length="153" mass="16311">MLYPPGAKVHQAVALQLPNNAPTAINFGVATHPDDYDPDDFFNTATPTRLTPNVEGYYDAGGIVHLESNASYTIIAAAIAKNGQPVAGRGDRRGESTATGARSASAQARWVYMNGSTDYFELLGEQVSGAARNLLVAGSQVSMLWCRLVRLPD</sequence>
<accession>A0ABT4B5S7</accession>
<proteinExistence type="predicted"/>
<reference evidence="1" key="1">
    <citation type="submission" date="2022-11" db="EMBL/GenBank/DDBJ databases">
        <authorList>
            <person name="Somphong A."/>
            <person name="Phongsopitanun W."/>
        </authorList>
    </citation>
    <scope>NUCLEOTIDE SEQUENCE</scope>
    <source>
        <strain evidence="1">Pm04-4</strain>
    </source>
</reference>